<dbReference type="NCBIfam" id="TIGR02532">
    <property type="entry name" value="IV_pilin_GFxxxE"/>
    <property type="match status" value="1"/>
</dbReference>
<name>A0A0D0H2B3_9BACL</name>
<dbReference type="InterPro" id="IPR016977">
    <property type="entry name" value="ComGF"/>
</dbReference>
<comment type="subcellular location">
    <subcellularLocation>
        <location evidence="1">Cell surface</location>
    </subcellularLocation>
</comment>
<proteinExistence type="predicted"/>
<evidence type="ECO:0000313" key="4">
    <source>
        <dbReference type="EMBL" id="KIP22201.1"/>
    </source>
</evidence>
<dbReference type="PATRIC" id="fig|265546.4.peg.770"/>
<keyword evidence="5" id="KW-1185">Reference proteome</keyword>
<organism evidence="4 5">
    <name type="scientific">Anoxybacillus ayderensis</name>
    <dbReference type="NCBI Taxonomy" id="265546"/>
    <lineage>
        <taxon>Bacteria</taxon>
        <taxon>Bacillati</taxon>
        <taxon>Bacillota</taxon>
        <taxon>Bacilli</taxon>
        <taxon>Bacillales</taxon>
        <taxon>Anoxybacillaceae</taxon>
        <taxon>Anoxybacillus</taxon>
    </lineage>
</organism>
<evidence type="ECO:0000256" key="3">
    <source>
        <dbReference type="SAM" id="Phobius"/>
    </source>
</evidence>
<gene>
    <name evidence="4" type="ORF">JV16_00749</name>
</gene>
<protein>
    <submittedName>
        <fullName evidence="4">Competence protein ComGF</fullName>
    </submittedName>
</protein>
<evidence type="ECO:0000313" key="5">
    <source>
        <dbReference type="Proteomes" id="UP000032047"/>
    </source>
</evidence>
<dbReference type="GO" id="GO:0009986">
    <property type="term" value="C:cell surface"/>
    <property type="evidence" value="ECO:0007669"/>
    <property type="project" value="UniProtKB-SubCell"/>
</dbReference>
<dbReference type="EMBL" id="JXTG01000002">
    <property type="protein sequence ID" value="KIP22201.1"/>
    <property type="molecule type" value="Genomic_DNA"/>
</dbReference>
<keyword evidence="3" id="KW-0812">Transmembrane</keyword>
<evidence type="ECO:0000256" key="1">
    <source>
        <dbReference type="ARBA" id="ARBA00004241"/>
    </source>
</evidence>
<dbReference type="Proteomes" id="UP000032047">
    <property type="component" value="Unassembled WGS sequence"/>
</dbReference>
<dbReference type="InterPro" id="IPR012902">
    <property type="entry name" value="N_methyl_site"/>
</dbReference>
<reference evidence="4 5" key="1">
    <citation type="submission" date="2015-01" db="EMBL/GenBank/DDBJ databases">
        <title>Genome sequence of Anoxybacillus ayderensis strain AB04.</title>
        <authorList>
            <person name="Belduz A.O."/>
            <person name="Canakci S."/>
            <person name="Chan K.-G."/>
            <person name="Kahar U.M."/>
            <person name="Yaakob A.S."/>
            <person name="Chan C.S."/>
            <person name="Goh K.M."/>
        </authorList>
    </citation>
    <scope>NUCLEOTIDE SEQUENCE [LARGE SCALE GENOMIC DNA]</scope>
    <source>
        <strain evidence="4 5">AB04</strain>
    </source>
</reference>
<sequence>MIRTERGFTLIEVLMSLTAFLIILSLLATAFHLSLNYTAKRGNFHYFEWLVFIQQAKMELRESKDVRIYGTTIQFDKWTGERVTYEKYGTIIRRRVNATGHEIMLQSIQHISYEKEQTGIRMRVFTDKGDVYEAFIPSFRSYEK</sequence>
<dbReference type="GO" id="GO:0030420">
    <property type="term" value="P:establishment of competence for transformation"/>
    <property type="evidence" value="ECO:0007669"/>
    <property type="project" value="UniProtKB-KW"/>
</dbReference>
<dbReference type="NCBIfam" id="NF041002">
    <property type="entry name" value="pilin_ComGF"/>
    <property type="match status" value="1"/>
</dbReference>
<dbReference type="AlphaFoldDB" id="A0A0D0H2B3"/>
<keyword evidence="2" id="KW-0178">Competence</keyword>
<dbReference type="PROSITE" id="PS00409">
    <property type="entry name" value="PROKAR_NTER_METHYL"/>
    <property type="match status" value="1"/>
</dbReference>
<evidence type="ECO:0000256" key="2">
    <source>
        <dbReference type="ARBA" id="ARBA00023287"/>
    </source>
</evidence>
<dbReference type="RefSeq" id="WP_042534309.1">
    <property type="nucleotide sequence ID" value="NZ_JXTG01000002.1"/>
</dbReference>
<accession>A0A0D0H2B3</accession>
<dbReference type="Pfam" id="PF15980">
    <property type="entry name" value="ComGF"/>
    <property type="match status" value="1"/>
</dbReference>
<comment type="caution">
    <text evidence="4">The sequence shown here is derived from an EMBL/GenBank/DDBJ whole genome shotgun (WGS) entry which is preliminary data.</text>
</comment>
<keyword evidence="3" id="KW-1133">Transmembrane helix</keyword>
<keyword evidence="3" id="KW-0472">Membrane</keyword>
<feature type="transmembrane region" description="Helical" evidence="3">
    <location>
        <begin position="13"/>
        <end position="35"/>
    </location>
</feature>
<dbReference type="Pfam" id="PF07963">
    <property type="entry name" value="N_methyl"/>
    <property type="match status" value="1"/>
</dbReference>